<feature type="domain" description="PurM-like C-terminal" evidence="14">
    <location>
        <begin position="798"/>
        <end position="920"/>
    </location>
</feature>
<dbReference type="InterPro" id="IPR036676">
    <property type="entry name" value="PurM-like_C_sf"/>
</dbReference>
<dbReference type="InterPro" id="IPR040707">
    <property type="entry name" value="FGAR-AT_N"/>
</dbReference>
<protein>
    <recommendedName>
        <fullName evidence="12">Phosphoribosylformylglycinamidine synthase</fullName>
        <shortName evidence="12">FGAM synthase</shortName>
        <shortName evidence="12">FGAMS</shortName>
        <ecNumber evidence="12">6.3.5.3</ecNumber>
    </recommendedName>
    <alternativeName>
        <fullName evidence="12">Formylglycinamide ribonucleotide amidotransferase</fullName>
        <shortName evidence="12">FGAR amidotransferase</shortName>
        <shortName evidence="12">FGAR-AT</shortName>
    </alternativeName>
</protein>
<dbReference type="CDD" id="cd01740">
    <property type="entry name" value="GATase1_FGAR_AT"/>
    <property type="match status" value="1"/>
</dbReference>
<comment type="catalytic activity">
    <reaction evidence="12">
        <text>N(2)-formyl-N(1)-(5-phospho-beta-D-ribosyl)glycinamide + L-glutamine + ATP + H2O = 2-formamido-N(1)-(5-O-phospho-beta-D-ribosyl)acetamidine + L-glutamate + ADP + phosphate + H(+)</text>
        <dbReference type="Rhea" id="RHEA:17129"/>
        <dbReference type="ChEBI" id="CHEBI:15377"/>
        <dbReference type="ChEBI" id="CHEBI:15378"/>
        <dbReference type="ChEBI" id="CHEBI:29985"/>
        <dbReference type="ChEBI" id="CHEBI:30616"/>
        <dbReference type="ChEBI" id="CHEBI:43474"/>
        <dbReference type="ChEBI" id="CHEBI:58359"/>
        <dbReference type="ChEBI" id="CHEBI:147286"/>
        <dbReference type="ChEBI" id="CHEBI:147287"/>
        <dbReference type="ChEBI" id="CHEBI:456216"/>
        <dbReference type="EC" id="6.3.5.3"/>
    </reaction>
</comment>
<dbReference type="Gene3D" id="3.30.1330.10">
    <property type="entry name" value="PurM-like, N-terminal domain"/>
    <property type="match status" value="2"/>
</dbReference>
<comment type="similarity">
    <text evidence="3 12">In the N-terminal section; belongs to the FGAMS family.</text>
</comment>
<dbReference type="EMBL" id="JAZBJM010000006">
    <property type="protein sequence ID" value="MEM0518714.1"/>
    <property type="molecule type" value="Genomic_DNA"/>
</dbReference>
<feature type="domain" description="Phosphoribosylformylglycinamidine synthase N-terminal" evidence="16">
    <location>
        <begin position="26"/>
        <end position="120"/>
    </location>
</feature>
<accession>A0AB35YXD5</accession>
<comment type="pathway">
    <text evidence="2 12">Purine metabolism; IMP biosynthesis via de novo pathway; 5-amino-1-(5-phospho-D-ribosyl)imidazole from N(2)-formyl-N(1)-(5-phospho-D-ribosyl)glycinamide: step 1/2.</text>
</comment>
<comment type="caution">
    <text evidence="12">Lacks conserved residue(s) required for the propagation of feature annotation.</text>
</comment>
<evidence type="ECO:0000256" key="7">
    <source>
        <dbReference type="ARBA" id="ARBA00022741"/>
    </source>
</evidence>
<evidence type="ECO:0000256" key="6">
    <source>
        <dbReference type="ARBA" id="ARBA00022723"/>
    </source>
</evidence>
<comment type="subunit">
    <text evidence="12">Monomer.</text>
</comment>
<dbReference type="GO" id="GO:0005737">
    <property type="term" value="C:cytoplasm"/>
    <property type="evidence" value="ECO:0007669"/>
    <property type="project" value="UniProtKB-SubCell"/>
</dbReference>
<dbReference type="PROSITE" id="PS51273">
    <property type="entry name" value="GATASE_TYPE_1"/>
    <property type="match status" value="1"/>
</dbReference>
<dbReference type="InterPro" id="IPR041609">
    <property type="entry name" value="PurL_linker"/>
</dbReference>
<evidence type="ECO:0000256" key="10">
    <source>
        <dbReference type="ARBA" id="ARBA00022842"/>
    </source>
</evidence>
<proteinExistence type="inferred from homology"/>
<dbReference type="Pfam" id="PF18072">
    <property type="entry name" value="FGAR-AT_linker"/>
    <property type="match status" value="1"/>
</dbReference>
<keyword evidence="7 12" id="KW-0547">Nucleotide-binding</keyword>
<gene>
    <name evidence="12 18" type="primary">purL</name>
    <name evidence="18" type="synonym">purI</name>
    <name evidence="19" type="ORF">VZD24_09190</name>
    <name evidence="18" type="ORF">VZD85_10150</name>
</gene>
<evidence type="ECO:0000313" key="19">
    <source>
        <dbReference type="EMBL" id="MEM0573689.1"/>
    </source>
</evidence>
<reference evidence="18 21" key="1">
    <citation type="submission" date="2024-01" db="EMBL/GenBank/DDBJ databases">
        <title>Aequorivita flavus sp. nov., isolated from deep-sea sediment.</title>
        <authorList>
            <person name="Chen X."/>
        </authorList>
    </citation>
    <scope>NUCLEOTIDE SEQUENCE</scope>
    <source>
        <strain evidence="18">MCCC 1A16923</strain>
        <strain evidence="19 21">MCCC 1A16935</strain>
    </source>
</reference>
<feature type="region of interest" description="Disordered" evidence="13">
    <location>
        <begin position="976"/>
        <end position="996"/>
    </location>
</feature>
<dbReference type="InterPro" id="IPR036921">
    <property type="entry name" value="PurM-like_N_sf"/>
</dbReference>
<dbReference type="Pfam" id="PF22689">
    <property type="entry name" value="FGAR-AT_PurM_N-like"/>
    <property type="match status" value="1"/>
</dbReference>
<feature type="domain" description="FGAR-AT PurM N-terminal-like" evidence="17">
    <location>
        <begin position="613"/>
        <end position="765"/>
    </location>
</feature>
<dbReference type="HAMAP" id="MF_00419">
    <property type="entry name" value="PurL_1"/>
    <property type="match status" value="1"/>
</dbReference>
<dbReference type="GO" id="GO:0005524">
    <property type="term" value="F:ATP binding"/>
    <property type="evidence" value="ECO:0007669"/>
    <property type="project" value="UniProtKB-UniRule"/>
</dbReference>
<dbReference type="CDD" id="cd02204">
    <property type="entry name" value="PurL_repeat2"/>
    <property type="match status" value="1"/>
</dbReference>
<dbReference type="PANTHER" id="PTHR10099">
    <property type="entry name" value="PHOSPHORIBOSYLFORMYLGLYCINAMIDINE SYNTHASE"/>
    <property type="match status" value="1"/>
</dbReference>
<evidence type="ECO:0000256" key="12">
    <source>
        <dbReference type="HAMAP-Rule" id="MF_00419"/>
    </source>
</evidence>
<dbReference type="InterPro" id="IPR055181">
    <property type="entry name" value="FGAR-AT_PurM_N-like"/>
</dbReference>
<keyword evidence="11 12" id="KW-0315">Glutamine amidotransferase</keyword>
<dbReference type="SUPFAM" id="SSF82697">
    <property type="entry name" value="PurS-like"/>
    <property type="match status" value="1"/>
</dbReference>
<evidence type="ECO:0000256" key="13">
    <source>
        <dbReference type="SAM" id="MobiDB-lite"/>
    </source>
</evidence>
<dbReference type="NCBIfam" id="TIGR01735">
    <property type="entry name" value="FGAM_synt"/>
    <property type="match status" value="1"/>
</dbReference>
<evidence type="ECO:0000259" key="14">
    <source>
        <dbReference type="Pfam" id="PF02769"/>
    </source>
</evidence>
<evidence type="ECO:0000256" key="5">
    <source>
        <dbReference type="ARBA" id="ARBA00022598"/>
    </source>
</evidence>
<comment type="subcellular location">
    <subcellularLocation>
        <location evidence="1 12">Cytoplasm</location>
    </subcellularLocation>
</comment>
<dbReference type="SUPFAM" id="SSF109736">
    <property type="entry name" value="FGAM synthase PurL, linker domain"/>
    <property type="match status" value="1"/>
</dbReference>
<feature type="active site" description="Nucleophile" evidence="12">
    <location>
        <position position="1089"/>
    </location>
</feature>
<feature type="domain" description="PurM-like C-terminal" evidence="14">
    <location>
        <begin position="399"/>
        <end position="550"/>
    </location>
</feature>
<dbReference type="InterPro" id="IPR010073">
    <property type="entry name" value="PurL_large"/>
</dbReference>
<dbReference type="Gene3D" id="3.90.650.10">
    <property type="entry name" value="PurM-like C-terminal domain"/>
    <property type="match status" value="2"/>
</dbReference>
<dbReference type="Pfam" id="PF18076">
    <property type="entry name" value="FGAR-AT_N"/>
    <property type="match status" value="1"/>
</dbReference>
<keyword evidence="6 12" id="KW-0479">Metal-binding</keyword>
<dbReference type="SMART" id="SM01211">
    <property type="entry name" value="GATase_5"/>
    <property type="match status" value="1"/>
</dbReference>
<dbReference type="GO" id="GO:0046872">
    <property type="term" value="F:metal ion binding"/>
    <property type="evidence" value="ECO:0007669"/>
    <property type="project" value="UniProtKB-KW"/>
</dbReference>
<dbReference type="InterPro" id="IPR029062">
    <property type="entry name" value="Class_I_gatase-like"/>
</dbReference>
<dbReference type="Gene3D" id="1.10.8.750">
    <property type="entry name" value="Phosphoribosylformylglycinamidine synthase, linker domain"/>
    <property type="match status" value="1"/>
</dbReference>
<keyword evidence="4 12" id="KW-0963">Cytoplasm</keyword>
<keyword evidence="5 12" id="KW-0436">Ligase</keyword>
<evidence type="ECO:0000259" key="17">
    <source>
        <dbReference type="Pfam" id="PF22689"/>
    </source>
</evidence>
<dbReference type="EMBL" id="JBANCF010000006">
    <property type="protein sequence ID" value="MEM0573689.1"/>
    <property type="molecule type" value="Genomic_DNA"/>
</dbReference>
<dbReference type="Pfam" id="PF13507">
    <property type="entry name" value="GATase_5"/>
    <property type="match status" value="1"/>
</dbReference>
<comment type="function">
    <text evidence="12">Phosphoribosylformylglycinamidine synthase involved in the purines biosynthetic pathway. Catalyzes the ATP-dependent conversion of formylglycinamide ribonucleotide (FGAR) and glutamine to yield formylglycinamidine ribonucleotide (FGAM) and glutamate.</text>
</comment>
<evidence type="ECO:0000256" key="1">
    <source>
        <dbReference type="ARBA" id="ARBA00004496"/>
    </source>
</evidence>
<feature type="domain" description="Phosphoribosylformylglycinamidine synthase linker" evidence="15">
    <location>
        <begin position="141"/>
        <end position="190"/>
    </location>
</feature>
<dbReference type="SUPFAM" id="SSF56042">
    <property type="entry name" value="PurM C-terminal domain-like"/>
    <property type="match status" value="2"/>
</dbReference>
<dbReference type="FunFam" id="3.40.50.880:FF:000055">
    <property type="entry name" value="Phosphoribosylformylglycinamidine synthase"/>
    <property type="match status" value="1"/>
</dbReference>
<keyword evidence="10 12" id="KW-0460">Magnesium</keyword>
<dbReference type="GO" id="GO:0006189">
    <property type="term" value="P:'de novo' IMP biosynthetic process"/>
    <property type="evidence" value="ECO:0007669"/>
    <property type="project" value="UniProtKB-UniRule"/>
</dbReference>
<dbReference type="InterPro" id="IPR036604">
    <property type="entry name" value="PurS-like_sf"/>
</dbReference>
<evidence type="ECO:0000256" key="11">
    <source>
        <dbReference type="ARBA" id="ARBA00022962"/>
    </source>
</evidence>
<organism evidence="18 20">
    <name type="scientific">Aequorivita flava</name>
    <dbReference type="NCBI Taxonomy" id="3114371"/>
    <lineage>
        <taxon>Bacteria</taxon>
        <taxon>Pseudomonadati</taxon>
        <taxon>Bacteroidota</taxon>
        <taxon>Flavobacteriia</taxon>
        <taxon>Flavobacteriales</taxon>
        <taxon>Flavobacteriaceae</taxon>
        <taxon>Aequorivita</taxon>
    </lineage>
</organism>
<evidence type="ECO:0000256" key="8">
    <source>
        <dbReference type="ARBA" id="ARBA00022755"/>
    </source>
</evidence>
<dbReference type="Pfam" id="PF02769">
    <property type="entry name" value="AIRS_C"/>
    <property type="match status" value="2"/>
</dbReference>
<comment type="caution">
    <text evidence="18">The sequence shown here is derived from an EMBL/GenBank/DDBJ whole genome shotgun (WGS) entry which is preliminary data.</text>
</comment>
<dbReference type="SUPFAM" id="SSF52317">
    <property type="entry name" value="Class I glutamine amidotransferase-like"/>
    <property type="match status" value="1"/>
</dbReference>
<feature type="active site" evidence="12">
    <location>
        <position position="1204"/>
    </location>
</feature>
<keyword evidence="21" id="KW-1185">Reference proteome</keyword>
<feature type="binding site" evidence="12">
    <location>
        <position position="682"/>
    </location>
    <ligand>
        <name>Mg(2+)</name>
        <dbReference type="ChEBI" id="CHEBI:18420"/>
    </ligand>
</feature>
<evidence type="ECO:0000313" key="21">
    <source>
        <dbReference type="Proteomes" id="UP001390963"/>
    </source>
</evidence>
<evidence type="ECO:0000313" key="20">
    <source>
        <dbReference type="Proteomes" id="UP001388259"/>
    </source>
</evidence>
<dbReference type="Proteomes" id="UP001390963">
    <property type="component" value="Unassembled WGS sequence"/>
</dbReference>
<evidence type="ECO:0000313" key="18">
    <source>
        <dbReference type="EMBL" id="MEM0518714.1"/>
    </source>
</evidence>
<dbReference type="AlphaFoldDB" id="A0AB35YXD5"/>
<evidence type="ECO:0000259" key="16">
    <source>
        <dbReference type="Pfam" id="PF18076"/>
    </source>
</evidence>
<dbReference type="EC" id="6.3.5.3" evidence="12"/>
<keyword evidence="9 12" id="KW-0067">ATP-binding</keyword>
<dbReference type="Proteomes" id="UP001388259">
    <property type="component" value="Unassembled WGS sequence"/>
</dbReference>
<dbReference type="GO" id="GO:0004642">
    <property type="term" value="F:phosphoribosylformylglycinamidine synthase activity"/>
    <property type="evidence" value="ECO:0007669"/>
    <property type="project" value="UniProtKB-UniRule"/>
</dbReference>
<keyword evidence="8 12" id="KW-0658">Purine biosynthesis</keyword>
<feature type="active site" evidence="12">
    <location>
        <position position="1202"/>
    </location>
</feature>
<evidence type="ECO:0000256" key="9">
    <source>
        <dbReference type="ARBA" id="ARBA00022840"/>
    </source>
</evidence>
<dbReference type="SUPFAM" id="SSF55326">
    <property type="entry name" value="PurM N-terminal domain-like"/>
    <property type="match status" value="2"/>
</dbReference>
<feature type="binding site" evidence="12">
    <location>
        <begin position="279"/>
        <end position="290"/>
    </location>
    <ligand>
        <name>ATP</name>
        <dbReference type="ChEBI" id="CHEBI:30616"/>
    </ligand>
</feature>
<dbReference type="InterPro" id="IPR010918">
    <property type="entry name" value="PurM-like_C_dom"/>
</dbReference>
<feature type="binding site" evidence="12">
    <location>
        <position position="844"/>
    </location>
    <ligand>
        <name>Mg(2+)</name>
        <dbReference type="ChEBI" id="CHEBI:18420"/>
    </ligand>
</feature>
<evidence type="ECO:0000256" key="2">
    <source>
        <dbReference type="ARBA" id="ARBA00004920"/>
    </source>
</evidence>
<dbReference type="Gene3D" id="3.40.50.880">
    <property type="match status" value="1"/>
</dbReference>
<dbReference type="NCBIfam" id="NF003672">
    <property type="entry name" value="PRK05297.1"/>
    <property type="match status" value="1"/>
</dbReference>
<dbReference type="PANTHER" id="PTHR10099:SF1">
    <property type="entry name" value="PHOSPHORIBOSYLFORMYLGLYCINAMIDINE SYNTHASE"/>
    <property type="match status" value="1"/>
</dbReference>
<feature type="binding site" evidence="12">
    <location>
        <position position="686"/>
    </location>
    <ligand>
        <name>Mg(2+)</name>
        <dbReference type="ChEBI" id="CHEBI:18420"/>
    </ligand>
</feature>
<evidence type="ECO:0000256" key="3">
    <source>
        <dbReference type="ARBA" id="ARBA00008608"/>
    </source>
</evidence>
<evidence type="ECO:0000256" key="4">
    <source>
        <dbReference type="ARBA" id="ARBA00022490"/>
    </source>
</evidence>
<dbReference type="FunFam" id="3.90.650.10:FF:000018">
    <property type="entry name" value="Phosphoribosylformylglycinamidine synthase"/>
    <property type="match status" value="1"/>
</dbReference>
<name>A0AB35YXD5_9FLAO</name>
<sequence length="1241" mass="137270">MVYFCTFKNHQILKRMIHFFGNVETTVFAVQTHGNISEENTKKLVWLFGNQPKIAQSVLFINATDFFIGPRAAMVTPWSTNAVEITQNMGIPGIIRIEEFHNSTIEKDTFDPMLSQKFKQLDQDIFDIHLQPEPVLEIENISEYNEKEGLALNAEEVEYLENLSKKLERNLTDSEVFGFSQVNSEHCRHKIFNGVFEIDGKEMPSSLFKLIKKTSAENPNDIVSAYKDNVAFVKGPNVKQWAPKSADKPDWYEEKDFESVISLKAETHNFPTTVEPFNGAATGSGGEIRDRLAGGKGSLPLAGTAVYMTSYSRLNEERPWETGMKERDWLYQTPLDILIKASNGASDFGNKFGQPLIAGSVLTFEHEEDARRLGFDKVIMLAGGIGYGKASQAIKDKPKEGDKIVVLGGDNYRIGMGGAAVSSADTGEFHSGIELNAIQRSNPEMQKRAANAIRAMVESEVNPIVSIHDHGAGGHLNCLSELVEDTGGRIELDKLPIGDPTLSAKEIMGNESQERMGLIINDAHIQQLQKVAERERSPMYEVGQVTGDQRFCFENEKGEKPMDFALEDMFGSSPKTVMVDKTINRNYKNAAYDVSKIKEYVAQVLQLEAVACKDWLTNKVDRCVTGRVAKQQTAGPLQLPLNNCGVMALDYHGKEGVATSIGHSPLTALINPAAGSRNAITESLTNIVWAPLKDGLKSISLSANWMWPCNNEGEDARLYEAVKAVSDFSIELGINVPTGKDSLSMKQKYKDGEVISPGTVIISAAGNCNDIQKVVEPVLQRNGGSIYYINISQDTFKLGGSSFGQVLNSIGNEAPTVKSAQYVKTVFNTLQQLIRDKKILAGHDVASGGLITTLLEMCFADVNLGANLDLSGLGESDLVKLLFAENAGVVIQASEDASVEKILASKNIDFKKIGTVSKNEMLQLKNNSEELSFSIPEMRDTWYKTSYLLDRNQSGEKLAKERFSNYKNQPLNFEFPKNFTGKSSPNPSKGGKRPKAAVIREKGSNSEREMAYMMHLAGFDVKDVHMTDLIEGRETLEDIKLLVAVGGFSNSDVLGSAKGWAGAFLYNEKANTTLKNFFAKDDTLSLGICNGCQLFVELGLLNPEDEEKPKMLHNDTGKFECVFTSVKIQENNSVMLSSMAGSTLGIWSAHGEGKFSFPKDENHYNIVAKYGYDALPANPNGSDFNTAMMTDKTGRHLVMMPHLERSTFPWNWATYPKDRMNDEVSPWVQALVNAREWIERK</sequence>
<evidence type="ECO:0000259" key="15">
    <source>
        <dbReference type="Pfam" id="PF18072"/>
    </source>
</evidence>